<keyword evidence="2" id="KW-0067">ATP-binding</keyword>
<organism evidence="5 6">
    <name type="scientific">Candidatus Egerieisoma faecipullorum</name>
    <dbReference type="NCBI Taxonomy" id="2840963"/>
    <lineage>
        <taxon>Bacteria</taxon>
        <taxon>Bacillati</taxon>
        <taxon>Bacillota</taxon>
        <taxon>Clostridia</taxon>
        <taxon>Eubacteriales</taxon>
        <taxon>Clostridiaceae</taxon>
        <taxon>Clostridiaceae incertae sedis</taxon>
        <taxon>Candidatus Egerieisoma</taxon>
    </lineage>
</organism>
<evidence type="ECO:0000259" key="4">
    <source>
        <dbReference type="SMART" id="SM00534"/>
    </source>
</evidence>
<keyword evidence="3" id="KW-0238">DNA-binding</keyword>
<feature type="domain" description="DNA mismatch repair proteins mutS family" evidence="4">
    <location>
        <begin position="366"/>
        <end position="570"/>
    </location>
</feature>
<dbReference type="PANTHER" id="PTHR11361:SF34">
    <property type="entry name" value="DNA MISMATCH REPAIR PROTEIN MSH1, MITOCHONDRIAL"/>
    <property type="match status" value="1"/>
</dbReference>
<dbReference type="GO" id="GO:0030983">
    <property type="term" value="F:mismatched DNA binding"/>
    <property type="evidence" value="ECO:0007669"/>
    <property type="project" value="InterPro"/>
</dbReference>
<dbReference type="InterPro" id="IPR045076">
    <property type="entry name" value="MutS"/>
</dbReference>
<dbReference type="SMART" id="SM00534">
    <property type="entry name" value="MUTSac"/>
    <property type="match status" value="1"/>
</dbReference>
<sequence>MEQKYFFSLMWPDYSEGRRIEAEIRSGEMSLFNQDLLERDINAEMLLEGMEIRNENKGYIKMRMMDMVLDEKIIKYRQDILKDFMKHPEIESAFDQTLLPLILRLREMKKANIAHDDNLRKIAWRIEMLKMYMQCVDILHDLICAPGSTFGSQGMNEFKKMLDELYEGDSYKELKKLLPDLYDKLQTMKGVTIGINLDNELRPVEAVLLSIEEKPFRQKGLVTSLLGMRKNDENYFGIGSFYSILRENKANSLDIGIMRDLEAVMGDTFKHLGETLTRFEWIETAFLFELLPEVYYYIGGCRLASKLQKSGLPICFPEPAPKDERIFQVKDMYDASFALRIMSDIGLKDLENVVVCNDAEMSDRAGRIFILTGANQGGKTTFTRGIGICQLLFQAGFPIPGTSGRISPVDNIYTHFPELEKNSISEGRLGEECIRLETILPRLTKYSMILMNESLSSTSHQECLFIAEEIMKYLRRVGARCVFATHIHELAENIPELNKEPALSDLVSMVAGVDEGTDMEVLTEEGRKKYQGSKRTYKILPMPPQGKSFALDIAKTYGISFEQLCKTHDEKYSAPGVDPSRGA</sequence>
<reference evidence="5" key="2">
    <citation type="journal article" date="2021" name="PeerJ">
        <title>Extensive microbial diversity within the chicken gut microbiome revealed by metagenomics and culture.</title>
        <authorList>
            <person name="Gilroy R."/>
            <person name="Ravi A."/>
            <person name="Getino M."/>
            <person name="Pursley I."/>
            <person name="Horton D.L."/>
            <person name="Alikhan N.F."/>
            <person name="Baker D."/>
            <person name="Gharbi K."/>
            <person name="Hall N."/>
            <person name="Watson M."/>
            <person name="Adriaenssens E.M."/>
            <person name="Foster-Nyarko E."/>
            <person name="Jarju S."/>
            <person name="Secka A."/>
            <person name="Antonio M."/>
            <person name="Oren A."/>
            <person name="Chaudhuri R.R."/>
            <person name="La Ragione R."/>
            <person name="Hildebrand F."/>
            <person name="Pallen M.J."/>
        </authorList>
    </citation>
    <scope>NUCLEOTIDE SEQUENCE</scope>
    <source>
        <strain evidence="5">CHK195-4489</strain>
    </source>
</reference>
<dbReference type="Gene3D" id="3.40.50.300">
    <property type="entry name" value="P-loop containing nucleotide triphosphate hydrolases"/>
    <property type="match status" value="1"/>
</dbReference>
<dbReference type="AlphaFoldDB" id="A0A9D1LAC8"/>
<protein>
    <recommendedName>
        <fullName evidence="4">DNA mismatch repair proteins mutS family domain-containing protein</fullName>
    </recommendedName>
</protein>
<evidence type="ECO:0000256" key="3">
    <source>
        <dbReference type="ARBA" id="ARBA00023125"/>
    </source>
</evidence>
<dbReference type="GO" id="GO:0005829">
    <property type="term" value="C:cytosol"/>
    <property type="evidence" value="ECO:0007669"/>
    <property type="project" value="TreeGrafter"/>
</dbReference>
<dbReference type="InterPro" id="IPR000432">
    <property type="entry name" value="DNA_mismatch_repair_MutS_C"/>
</dbReference>
<evidence type="ECO:0000256" key="2">
    <source>
        <dbReference type="ARBA" id="ARBA00022840"/>
    </source>
</evidence>
<name>A0A9D1LAC8_9CLOT</name>
<dbReference type="Proteomes" id="UP000824089">
    <property type="component" value="Unassembled WGS sequence"/>
</dbReference>
<dbReference type="PANTHER" id="PTHR11361">
    <property type="entry name" value="DNA MISMATCH REPAIR PROTEIN MUTS FAMILY MEMBER"/>
    <property type="match status" value="1"/>
</dbReference>
<dbReference type="InterPro" id="IPR027417">
    <property type="entry name" value="P-loop_NTPase"/>
</dbReference>
<dbReference type="Pfam" id="PF00488">
    <property type="entry name" value="MutS_V"/>
    <property type="match status" value="1"/>
</dbReference>
<dbReference type="SUPFAM" id="SSF52540">
    <property type="entry name" value="P-loop containing nucleoside triphosphate hydrolases"/>
    <property type="match status" value="1"/>
</dbReference>
<evidence type="ECO:0000256" key="1">
    <source>
        <dbReference type="ARBA" id="ARBA00022741"/>
    </source>
</evidence>
<dbReference type="GO" id="GO:0006298">
    <property type="term" value="P:mismatch repair"/>
    <property type="evidence" value="ECO:0007669"/>
    <property type="project" value="InterPro"/>
</dbReference>
<dbReference type="EMBL" id="DVMM01000146">
    <property type="protein sequence ID" value="HIU30035.1"/>
    <property type="molecule type" value="Genomic_DNA"/>
</dbReference>
<comment type="caution">
    <text evidence="5">The sequence shown here is derived from an EMBL/GenBank/DDBJ whole genome shotgun (WGS) entry which is preliminary data.</text>
</comment>
<gene>
    <name evidence="5" type="ORF">IAD50_07060</name>
</gene>
<accession>A0A9D1LAC8</accession>
<dbReference type="GO" id="GO:0005524">
    <property type="term" value="F:ATP binding"/>
    <property type="evidence" value="ECO:0007669"/>
    <property type="project" value="UniProtKB-KW"/>
</dbReference>
<keyword evidence="1" id="KW-0547">Nucleotide-binding</keyword>
<evidence type="ECO:0000313" key="5">
    <source>
        <dbReference type="EMBL" id="HIU30035.1"/>
    </source>
</evidence>
<evidence type="ECO:0000313" key="6">
    <source>
        <dbReference type="Proteomes" id="UP000824089"/>
    </source>
</evidence>
<proteinExistence type="predicted"/>
<dbReference type="GO" id="GO:0140664">
    <property type="term" value="F:ATP-dependent DNA damage sensor activity"/>
    <property type="evidence" value="ECO:0007669"/>
    <property type="project" value="InterPro"/>
</dbReference>
<reference evidence="5" key="1">
    <citation type="submission" date="2020-10" db="EMBL/GenBank/DDBJ databases">
        <authorList>
            <person name="Gilroy R."/>
        </authorList>
    </citation>
    <scope>NUCLEOTIDE SEQUENCE</scope>
    <source>
        <strain evidence="5">CHK195-4489</strain>
    </source>
</reference>